<evidence type="ECO:0000256" key="1">
    <source>
        <dbReference type="ARBA" id="ARBA00023277"/>
    </source>
</evidence>
<keyword evidence="2" id="KW-0067">ATP-binding</keyword>
<dbReference type="InterPro" id="IPR005338">
    <property type="entry name" value="Anhydro_N_Ac-Mur_kinase"/>
</dbReference>
<dbReference type="SUPFAM" id="SSF53067">
    <property type="entry name" value="Actin-like ATPase domain"/>
    <property type="match status" value="1"/>
</dbReference>
<dbReference type="EMBL" id="JABCQN010000002">
    <property type="protein sequence ID" value="MBF0870175.1"/>
    <property type="molecule type" value="Genomic_DNA"/>
</dbReference>
<comment type="pathway">
    <text evidence="2">Amino-sugar metabolism; 1,6-anhydro-N-acetylmuramate degradation.</text>
</comment>
<dbReference type="GO" id="GO:0005524">
    <property type="term" value="F:ATP binding"/>
    <property type="evidence" value="ECO:0007669"/>
    <property type="project" value="UniProtKB-UniRule"/>
</dbReference>
<keyword evidence="2 3" id="KW-0808">Transferase</keyword>
<evidence type="ECO:0000313" key="3">
    <source>
        <dbReference type="EMBL" id="MBF0870175.1"/>
    </source>
</evidence>
<sequence length="369" mass="39776">MPETGSGDLYWAIGLMSGTSLDGVDAALVLTDGERIAEYGPAVTLPYDQRLRDRLRLLLDHAAELSGSEADLKDVERVVTLRHVEAVTALRNMVPTIVPDVIGFHGQTILHQPDIGRSWQIGDGALLQEQCGIPVIYDFRARDLDYGGEGAPLVPVLHAALLEREEKSVAVLNIGGVANVTLLGPVQDGARQVWACDTGPGNALLDDWAERHTGVACDTDGALARKGTVNRGVLERLLDSPYFKRPMPKSLDRLSFHGSAMEAVQALSPEDGAATLVAFTVEAIARTPMDVTPDRWFVAGGGRHNPVLMDRLRSRLGDVSSVDVLGWDGDALEAQCFALLAVRYFRQLPSSWPQTTGTRQACVAGRAVV</sequence>
<keyword evidence="2 3" id="KW-0418">Kinase</keyword>
<keyword evidence="1 2" id="KW-0119">Carbohydrate metabolism</keyword>
<evidence type="ECO:0000256" key="2">
    <source>
        <dbReference type="HAMAP-Rule" id="MF_01270"/>
    </source>
</evidence>
<comment type="catalytic activity">
    <reaction evidence="2">
        <text>1,6-anhydro-N-acetyl-beta-muramate + ATP + H2O = N-acetyl-D-muramate 6-phosphate + ADP + H(+)</text>
        <dbReference type="Rhea" id="RHEA:24952"/>
        <dbReference type="ChEBI" id="CHEBI:15377"/>
        <dbReference type="ChEBI" id="CHEBI:15378"/>
        <dbReference type="ChEBI" id="CHEBI:30616"/>
        <dbReference type="ChEBI" id="CHEBI:58690"/>
        <dbReference type="ChEBI" id="CHEBI:58722"/>
        <dbReference type="ChEBI" id="CHEBI:456216"/>
        <dbReference type="EC" id="2.7.1.170"/>
    </reaction>
</comment>
<accession>A0A9Q2FKL5</accession>
<reference evidence="3" key="1">
    <citation type="submission" date="2020-04" db="EMBL/GenBank/DDBJ databases">
        <authorList>
            <person name="Sombolestani A."/>
        </authorList>
    </citation>
    <scope>NUCLEOTIDE SEQUENCE</scope>
    <source>
        <strain evidence="3">R71697</strain>
    </source>
</reference>
<comment type="function">
    <text evidence="2">Catalyzes the specific phosphorylation of 1,6-anhydro-N-acetylmuramic acid (anhMurNAc) with the simultaneous cleavage of the 1,6-anhydro ring, generating MurNAc-6-P. Is required for the utilization of anhMurNAc either imported from the medium or derived from its own cell wall murein, and thus plays a role in cell wall recycling.</text>
</comment>
<protein>
    <recommendedName>
        <fullName evidence="2">Anhydro-N-acetylmuramic acid kinase</fullName>
        <ecNumber evidence="2">2.7.1.170</ecNumber>
    </recommendedName>
    <alternativeName>
        <fullName evidence="2">AnhMurNAc kinase</fullName>
    </alternativeName>
</protein>
<comment type="pathway">
    <text evidence="2">Cell wall biogenesis; peptidoglycan recycling.</text>
</comment>
<dbReference type="PANTHER" id="PTHR30605:SF0">
    <property type="entry name" value="ANHYDRO-N-ACETYLMURAMIC ACID KINASE"/>
    <property type="match status" value="1"/>
</dbReference>
<evidence type="ECO:0000313" key="4">
    <source>
        <dbReference type="Proteomes" id="UP000661006"/>
    </source>
</evidence>
<comment type="similarity">
    <text evidence="2">Belongs to the anhydro-N-acetylmuramic acid kinase family.</text>
</comment>
<dbReference type="GO" id="GO:0006040">
    <property type="term" value="P:amino sugar metabolic process"/>
    <property type="evidence" value="ECO:0007669"/>
    <property type="project" value="InterPro"/>
</dbReference>
<keyword evidence="2" id="KW-0547">Nucleotide-binding</keyword>
<organism evidence="3 4">
    <name type="scientific">Gluconobacter japonicus</name>
    <dbReference type="NCBI Taxonomy" id="376620"/>
    <lineage>
        <taxon>Bacteria</taxon>
        <taxon>Pseudomonadati</taxon>
        <taxon>Pseudomonadota</taxon>
        <taxon>Alphaproteobacteria</taxon>
        <taxon>Acetobacterales</taxon>
        <taxon>Acetobacteraceae</taxon>
        <taxon>Gluconobacter</taxon>
    </lineage>
</organism>
<dbReference type="PANTHER" id="PTHR30605">
    <property type="entry name" value="ANHYDRO-N-ACETYLMURAMIC ACID KINASE"/>
    <property type="match status" value="1"/>
</dbReference>
<dbReference type="AlphaFoldDB" id="A0A9Q2FKL5"/>
<name>A0A9Q2FKL5_GLUJA</name>
<feature type="binding site" evidence="2">
    <location>
        <begin position="18"/>
        <end position="25"/>
    </location>
    <ligand>
        <name>ATP</name>
        <dbReference type="ChEBI" id="CHEBI:30616"/>
    </ligand>
</feature>
<dbReference type="Proteomes" id="UP000661006">
    <property type="component" value="Unassembled WGS sequence"/>
</dbReference>
<gene>
    <name evidence="2" type="primary">anmK</name>
    <name evidence="3" type="ORF">HKD32_04780</name>
</gene>
<dbReference type="EC" id="2.7.1.170" evidence="2"/>
<proteinExistence type="inferred from homology"/>
<dbReference type="GO" id="GO:0097175">
    <property type="term" value="P:1,6-anhydro-N-acetyl-beta-muramic acid catabolic process"/>
    <property type="evidence" value="ECO:0007669"/>
    <property type="project" value="UniProtKB-UniRule"/>
</dbReference>
<dbReference type="Pfam" id="PF03702">
    <property type="entry name" value="AnmK"/>
    <property type="match status" value="1"/>
</dbReference>
<dbReference type="InterPro" id="IPR043129">
    <property type="entry name" value="ATPase_NBD"/>
</dbReference>
<reference evidence="3" key="2">
    <citation type="submission" date="2020-11" db="EMBL/GenBank/DDBJ databases">
        <title>Description of novel Gluconobacter species.</title>
        <authorList>
            <person name="Cleenwerck I."/>
            <person name="Cnockaert M."/>
            <person name="Borremans W."/>
            <person name="Wieme A.D."/>
            <person name="De Vuyst L."/>
            <person name="Vandamme P."/>
        </authorList>
    </citation>
    <scope>NUCLEOTIDE SEQUENCE</scope>
    <source>
        <strain evidence="3">R71697</strain>
    </source>
</reference>
<dbReference type="Gene3D" id="3.30.420.40">
    <property type="match status" value="2"/>
</dbReference>
<dbReference type="NCBIfam" id="NF007141">
    <property type="entry name" value="PRK09585.1-5"/>
    <property type="match status" value="1"/>
</dbReference>
<dbReference type="HAMAP" id="MF_01270">
    <property type="entry name" value="AnhMurNAc_kinase"/>
    <property type="match status" value="1"/>
</dbReference>
<comment type="caution">
    <text evidence="3">The sequence shown here is derived from an EMBL/GenBank/DDBJ whole genome shotgun (WGS) entry which is preliminary data.</text>
</comment>
<dbReference type="GO" id="GO:0016301">
    <property type="term" value="F:kinase activity"/>
    <property type="evidence" value="ECO:0007669"/>
    <property type="project" value="UniProtKB-KW"/>
</dbReference>
<dbReference type="RefSeq" id="WP_194257608.1">
    <property type="nucleotide sequence ID" value="NZ_JABCQN010000002.1"/>
</dbReference>
<dbReference type="GO" id="GO:0016773">
    <property type="term" value="F:phosphotransferase activity, alcohol group as acceptor"/>
    <property type="evidence" value="ECO:0007669"/>
    <property type="project" value="UniProtKB-UniRule"/>
</dbReference>
<dbReference type="GeneID" id="81474001"/>
<dbReference type="GO" id="GO:0009254">
    <property type="term" value="P:peptidoglycan turnover"/>
    <property type="evidence" value="ECO:0007669"/>
    <property type="project" value="UniProtKB-UniRule"/>
</dbReference>